<protein>
    <submittedName>
        <fullName evidence="10">DEKNAAC100898</fullName>
    </submittedName>
</protein>
<evidence type="ECO:0000256" key="5">
    <source>
        <dbReference type="ARBA" id="ARBA00023186"/>
    </source>
</evidence>
<keyword evidence="2" id="KW-0677">Repeat</keyword>
<keyword evidence="1 6" id="KW-0479">Metal-binding</keyword>
<dbReference type="GO" id="GO:0030544">
    <property type="term" value="F:Hsp70 protein binding"/>
    <property type="evidence" value="ECO:0007669"/>
    <property type="project" value="InterPro"/>
</dbReference>
<evidence type="ECO:0000313" key="10">
    <source>
        <dbReference type="EMBL" id="VEU19662.1"/>
    </source>
</evidence>
<dbReference type="Gene3D" id="1.10.287.110">
    <property type="entry name" value="DnaJ domain"/>
    <property type="match status" value="1"/>
</dbReference>
<organism evidence="10 11">
    <name type="scientific">Brettanomyces naardenensis</name>
    <name type="common">Yeast</name>
    <dbReference type="NCBI Taxonomy" id="13370"/>
    <lineage>
        <taxon>Eukaryota</taxon>
        <taxon>Fungi</taxon>
        <taxon>Dikarya</taxon>
        <taxon>Ascomycota</taxon>
        <taxon>Saccharomycotina</taxon>
        <taxon>Pichiomycetes</taxon>
        <taxon>Pichiales</taxon>
        <taxon>Pichiaceae</taxon>
        <taxon>Brettanomyces</taxon>
    </lineage>
</organism>
<dbReference type="InterPro" id="IPR044713">
    <property type="entry name" value="DNJA1/2-like"/>
</dbReference>
<evidence type="ECO:0000256" key="1">
    <source>
        <dbReference type="ARBA" id="ARBA00022723"/>
    </source>
</evidence>
<dbReference type="InterPro" id="IPR008971">
    <property type="entry name" value="HSP40/DnaJ_pept-bd"/>
</dbReference>
<sequence length="472" mass="51967">MNSPGDLYSVLGLSSDASQEEIKRAYKKLALRYHPDKVPKEERATAEIRFKEISHAYSIISDTEKRRDYDAYGERDHGGPSDGYYNSSYGGAAFNGTDFDFSPDDFANFFNGMNMGGMGMDGGFSGPKATPRSRGPPHGPRRAPKAPPAPPGGSPGGRTKDAQFDVEVNLLDLYNGKVIKLSETRDKVCGKCNGTGVKKSAVEISCNSCNGLGYVRKYRHIGGLSLVETVTCETCKGQGSYYRDKDFCRSCKGAGVVKESKILEFDIPKGSANEGFVSLKGESDQSPGLETGDVLLNWKLKPRKAEERFQRHGDDLYTKVKVPLVDALCGFEKAKFVETLDNRWLSLKLPSGKVLRPGDSIIIPNEGMPVLGDYRNRHGDLYVGVDIEFPKDHWAIEKNDFSTLRSVLDISYGSDGNAGTNNIEESNDVTNVSFKVKTKYDLPLSFNSFNANAEVKDVGVENKPKGWFGKWF</sequence>
<accession>A0A448YFH3</accession>
<dbReference type="Gene3D" id="2.60.260.20">
    <property type="entry name" value="Urease metallochaperone UreE, N-terminal domain"/>
    <property type="match status" value="2"/>
</dbReference>
<dbReference type="Pfam" id="PF01556">
    <property type="entry name" value="DnaJ_C"/>
    <property type="match status" value="1"/>
</dbReference>
<keyword evidence="11" id="KW-1185">Reference proteome</keyword>
<name>A0A448YFH3_BRENA</name>
<dbReference type="InterPro" id="IPR036869">
    <property type="entry name" value="J_dom_sf"/>
</dbReference>
<dbReference type="PANTHER" id="PTHR43888">
    <property type="entry name" value="DNAJ-LIKE-2, ISOFORM A-RELATED"/>
    <property type="match status" value="1"/>
</dbReference>
<keyword evidence="3 6" id="KW-0863">Zinc-finger</keyword>
<dbReference type="InterPro" id="IPR002939">
    <property type="entry name" value="DnaJ_C"/>
</dbReference>
<proteinExistence type="predicted"/>
<dbReference type="CDD" id="cd06257">
    <property type="entry name" value="DnaJ"/>
    <property type="match status" value="1"/>
</dbReference>
<feature type="region of interest" description="Disordered" evidence="7">
    <location>
        <begin position="121"/>
        <end position="161"/>
    </location>
</feature>
<evidence type="ECO:0000256" key="3">
    <source>
        <dbReference type="ARBA" id="ARBA00022771"/>
    </source>
</evidence>
<dbReference type="InterPro" id="IPR001305">
    <property type="entry name" value="HSP_DnaJ_Cys-rich_dom"/>
</dbReference>
<feature type="domain" description="J" evidence="8">
    <location>
        <begin position="6"/>
        <end position="73"/>
    </location>
</feature>
<dbReference type="Pfam" id="PF00226">
    <property type="entry name" value="DnaJ"/>
    <property type="match status" value="1"/>
</dbReference>
<dbReference type="STRING" id="13370.A0A448YFH3"/>
<dbReference type="CDD" id="cd10747">
    <property type="entry name" value="DnaJ_C"/>
    <property type="match status" value="1"/>
</dbReference>
<dbReference type="GO" id="GO:0008270">
    <property type="term" value="F:zinc ion binding"/>
    <property type="evidence" value="ECO:0007669"/>
    <property type="project" value="UniProtKB-KW"/>
</dbReference>
<dbReference type="InterPro" id="IPR001623">
    <property type="entry name" value="DnaJ_domain"/>
</dbReference>
<dbReference type="SMART" id="SM00271">
    <property type="entry name" value="DnaJ"/>
    <property type="match status" value="1"/>
</dbReference>
<dbReference type="SUPFAM" id="SSF57938">
    <property type="entry name" value="DnaJ/Hsp40 cysteine-rich domain"/>
    <property type="match status" value="1"/>
</dbReference>
<dbReference type="SUPFAM" id="SSF46565">
    <property type="entry name" value="Chaperone J-domain"/>
    <property type="match status" value="1"/>
</dbReference>
<dbReference type="InterPro" id="IPR036410">
    <property type="entry name" value="HSP_DnaJ_Cys-rich_dom_sf"/>
</dbReference>
<dbReference type="PROSITE" id="PS50076">
    <property type="entry name" value="DNAJ_2"/>
    <property type="match status" value="1"/>
</dbReference>
<feature type="domain" description="CR-type" evidence="9">
    <location>
        <begin position="176"/>
        <end position="260"/>
    </location>
</feature>
<dbReference type="EMBL" id="CAACVR010000001">
    <property type="protein sequence ID" value="VEU19662.1"/>
    <property type="molecule type" value="Genomic_DNA"/>
</dbReference>
<dbReference type="FunFam" id="2.60.260.20:FF:000003">
    <property type="entry name" value="DnaJ subfamily A member 2"/>
    <property type="match status" value="1"/>
</dbReference>
<gene>
    <name evidence="10" type="ORF">BRENAR_LOCUS399</name>
</gene>
<reference evidence="10 11" key="1">
    <citation type="submission" date="2018-12" db="EMBL/GenBank/DDBJ databases">
        <authorList>
            <person name="Tiukova I."/>
            <person name="Dainat J."/>
        </authorList>
    </citation>
    <scope>NUCLEOTIDE SEQUENCE [LARGE SCALE GENOMIC DNA]</scope>
</reference>
<dbReference type="PROSITE" id="PS51188">
    <property type="entry name" value="ZF_CR"/>
    <property type="match status" value="1"/>
</dbReference>
<dbReference type="CDD" id="cd10719">
    <property type="entry name" value="DnaJ_zf"/>
    <property type="match status" value="1"/>
</dbReference>
<dbReference type="Gene3D" id="2.10.230.10">
    <property type="entry name" value="Heat shock protein DnaJ, cysteine-rich domain"/>
    <property type="match status" value="1"/>
</dbReference>
<evidence type="ECO:0000256" key="4">
    <source>
        <dbReference type="ARBA" id="ARBA00022833"/>
    </source>
</evidence>
<keyword evidence="5" id="KW-0143">Chaperone</keyword>
<evidence type="ECO:0000259" key="8">
    <source>
        <dbReference type="PROSITE" id="PS50076"/>
    </source>
</evidence>
<dbReference type="SUPFAM" id="SSF49493">
    <property type="entry name" value="HSP40/DnaJ peptide-binding domain"/>
    <property type="match status" value="2"/>
</dbReference>
<evidence type="ECO:0000256" key="7">
    <source>
        <dbReference type="SAM" id="MobiDB-lite"/>
    </source>
</evidence>
<keyword evidence="4 6" id="KW-0862">Zinc</keyword>
<dbReference type="AlphaFoldDB" id="A0A448YFH3"/>
<dbReference type="FunCoup" id="A0A448YFH3">
    <property type="interactions" value="133"/>
</dbReference>
<dbReference type="Proteomes" id="UP000290900">
    <property type="component" value="Unassembled WGS sequence"/>
</dbReference>
<dbReference type="Pfam" id="PF00684">
    <property type="entry name" value="DnaJ_CXXCXGXG"/>
    <property type="match status" value="1"/>
</dbReference>
<dbReference type="FunFam" id="2.10.230.10:FF:000001">
    <property type="entry name" value="DnaJ subfamily A member 2"/>
    <property type="match status" value="1"/>
</dbReference>
<evidence type="ECO:0000259" key="9">
    <source>
        <dbReference type="PROSITE" id="PS51188"/>
    </source>
</evidence>
<dbReference type="GO" id="GO:0051082">
    <property type="term" value="F:unfolded protein binding"/>
    <property type="evidence" value="ECO:0007669"/>
    <property type="project" value="InterPro"/>
</dbReference>
<dbReference type="InParanoid" id="A0A448YFH3"/>
<evidence type="ECO:0000256" key="2">
    <source>
        <dbReference type="ARBA" id="ARBA00022737"/>
    </source>
</evidence>
<dbReference type="OrthoDB" id="550424at2759"/>
<dbReference type="PRINTS" id="PR00625">
    <property type="entry name" value="JDOMAIN"/>
</dbReference>
<evidence type="ECO:0000313" key="11">
    <source>
        <dbReference type="Proteomes" id="UP000290900"/>
    </source>
</evidence>
<feature type="zinc finger region" description="CR-type" evidence="6">
    <location>
        <begin position="176"/>
        <end position="260"/>
    </location>
</feature>
<dbReference type="GO" id="GO:0006457">
    <property type="term" value="P:protein folding"/>
    <property type="evidence" value="ECO:0007669"/>
    <property type="project" value="InterPro"/>
</dbReference>
<evidence type="ECO:0000256" key="6">
    <source>
        <dbReference type="PROSITE-ProRule" id="PRU00546"/>
    </source>
</evidence>